<dbReference type="GO" id="GO:0006310">
    <property type="term" value="P:DNA recombination"/>
    <property type="evidence" value="ECO:0007669"/>
    <property type="project" value="InterPro"/>
</dbReference>
<dbReference type="Proteomes" id="UP000887565">
    <property type="component" value="Unplaced"/>
</dbReference>
<dbReference type="InterPro" id="IPR029710">
    <property type="entry name" value="LIG4"/>
</dbReference>
<dbReference type="Gene3D" id="1.10.3260.10">
    <property type="entry name" value="DNA ligase, ATP-dependent, N-terminal domain"/>
    <property type="match status" value="1"/>
</dbReference>
<dbReference type="GO" id="GO:0032807">
    <property type="term" value="C:DNA ligase IV complex"/>
    <property type="evidence" value="ECO:0007669"/>
    <property type="project" value="TreeGrafter"/>
</dbReference>
<dbReference type="PANTHER" id="PTHR45997:SF1">
    <property type="entry name" value="DNA LIGASE 4"/>
    <property type="match status" value="1"/>
</dbReference>
<dbReference type="InterPro" id="IPR012308">
    <property type="entry name" value="DNA_ligase_ATP-dep_N"/>
</dbReference>
<name>A0A915KW22_ROMCU</name>
<dbReference type="PANTHER" id="PTHR45997">
    <property type="entry name" value="DNA LIGASE 4"/>
    <property type="match status" value="1"/>
</dbReference>
<dbReference type="GO" id="GO:0003910">
    <property type="term" value="F:DNA ligase (ATP) activity"/>
    <property type="evidence" value="ECO:0007669"/>
    <property type="project" value="InterPro"/>
</dbReference>
<evidence type="ECO:0000313" key="4">
    <source>
        <dbReference type="WBParaSite" id="nRc.2.0.1.t42678-RA"/>
    </source>
</evidence>
<feature type="domain" description="DNA ligase ATP-dependent N-terminal" evidence="2">
    <location>
        <begin position="11"/>
        <end position="81"/>
    </location>
</feature>
<proteinExistence type="predicted"/>
<dbReference type="AlphaFoldDB" id="A0A915KW22"/>
<dbReference type="GO" id="GO:0005958">
    <property type="term" value="C:DNA-dependent protein kinase-DNA ligase 4 complex"/>
    <property type="evidence" value="ECO:0007669"/>
    <property type="project" value="TreeGrafter"/>
</dbReference>
<dbReference type="GO" id="GO:0006297">
    <property type="term" value="P:nucleotide-excision repair, DNA gap filling"/>
    <property type="evidence" value="ECO:0007669"/>
    <property type="project" value="TreeGrafter"/>
</dbReference>
<protein>
    <submittedName>
        <fullName evidence="4">DNA ligase ATP-dependent N-terminal domain-containing protein</fullName>
    </submittedName>
</protein>
<evidence type="ECO:0000259" key="2">
    <source>
        <dbReference type="Pfam" id="PF04675"/>
    </source>
</evidence>
<dbReference type="Pfam" id="PF04675">
    <property type="entry name" value="DNA_ligase_A_N"/>
    <property type="match status" value="1"/>
</dbReference>
<dbReference type="GO" id="GO:0005524">
    <property type="term" value="F:ATP binding"/>
    <property type="evidence" value="ECO:0007669"/>
    <property type="project" value="InterPro"/>
</dbReference>
<dbReference type="WBParaSite" id="nRc.2.0.1.t42678-RA">
    <property type="protein sequence ID" value="nRc.2.0.1.t42678-RA"/>
    <property type="gene ID" value="nRc.2.0.1.g42678"/>
</dbReference>
<sequence length="100" mass="11438">MRQSVASTCLFAEICELLEALSSDKFKRAKRHELLAKFISCWRQKHKQLHGECQTDDSFFPAMRILLPNADRERGPYGFKELTPAGDRISRCRPAPTGEV</sequence>
<reference evidence="4" key="1">
    <citation type="submission" date="2022-11" db="UniProtKB">
        <authorList>
            <consortium name="WormBaseParasite"/>
        </authorList>
    </citation>
    <scope>IDENTIFICATION</scope>
</reference>
<dbReference type="GO" id="GO:0003677">
    <property type="term" value="F:DNA binding"/>
    <property type="evidence" value="ECO:0007669"/>
    <property type="project" value="InterPro"/>
</dbReference>
<keyword evidence="1" id="KW-0436">Ligase</keyword>
<evidence type="ECO:0000256" key="1">
    <source>
        <dbReference type="ARBA" id="ARBA00022598"/>
    </source>
</evidence>
<accession>A0A915KW22</accession>
<evidence type="ECO:0000313" key="3">
    <source>
        <dbReference type="Proteomes" id="UP000887565"/>
    </source>
</evidence>
<keyword evidence="3" id="KW-1185">Reference proteome</keyword>
<dbReference type="GO" id="GO:0006303">
    <property type="term" value="P:double-strand break repair via nonhomologous end joining"/>
    <property type="evidence" value="ECO:0007669"/>
    <property type="project" value="TreeGrafter"/>
</dbReference>
<dbReference type="OMA" id="FISCWRQ"/>
<dbReference type="InterPro" id="IPR036599">
    <property type="entry name" value="DNA_ligase_N_sf"/>
</dbReference>
<organism evidence="3 4">
    <name type="scientific">Romanomermis culicivorax</name>
    <name type="common">Nematode worm</name>
    <dbReference type="NCBI Taxonomy" id="13658"/>
    <lineage>
        <taxon>Eukaryota</taxon>
        <taxon>Metazoa</taxon>
        <taxon>Ecdysozoa</taxon>
        <taxon>Nematoda</taxon>
        <taxon>Enoplea</taxon>
        <taxon>Dorylaimia</taxon>
        <taxon>Mermithida</taxon>
        <taxon>Mermithoidea</taxon>
        <taxon>Mermithidae</taxon>
        <taxon>Romanomermis</taxon>
    </lineage>
</organism>